<organism evidence="2 3">
    <name type="scientific">Tagetes erecta</name>
    <name type="common">African marigold</name>
    <dbReference type="NCBI Taxonomy" id="13708"/>
    <lineage>
        <taxon>Eukaryota</taxon>
        <taxon>Viridiplantae</taxon>
        <taxon>Streptophyta</taxon>
        <taxon>Embryophyta</taxon>
        <taxon>Tracheophyta</taxon>
        <taxon>Spermatophyta</taxon>
        <taxon>Magnoliopsida</taxon>
        <taxon>eudicotyledons</taxon>
        <taxon>Gunneridae</taxon>
        <taxon>Pentapetalae</taxon>
        <taxon>asterids</taxon>
        <taxon>campanulids</taxon>
        <taxon>Asterales</taxon>
        <taxon>Asteraceae</taxon>
        <taxon>Asteroideae</taxon>
        <taxon>Heliantheae alliance</taxon>
        <taxon>Tageteae</taxon>
        <taxon>Tagetes</taxon>
    </lineage>
</organism>
<dbReference type="EMBL" id="JAUHHV010000003">
    <property type="protein sequence ID" value="KAK1429647.1"/>
    <property type="molecule type" value="Genomic_DNA"/>
</dbReference>
<gene>
    <name evidence="2" type="ORF">QVD17_11861</name>
</gene>
<evidence type="ECO:0000313" key="3">
    <source>
        <dbReference type="Proteomes" id="UP001229421"/>
    </source>
</evidence>
<reference evidence="2" key="1">
    <citation type="journal article" date="2023" name="bioRxiv">
        <title>Improved chromosome-level genome assembly for marigold (Tagetes erecta).</title>
        <authorList>
            <person name="Jiang F."/>
            <person name="Yuan L."/>
            <person name="Wang S."/>
            <person name="Wang H."/>
            <person name="Xu D."/>
            <person name="Wang A."/>
            <person name="Fan W."/>
        </authorList>
    </citation>
    <scope>NUCLEOTIDE SEQUENCE</scope>
    <source>
        <strain evidence="2">WSJ</strain>
        <tissue evidence="2">Leaf</tissue>
    </source>
</reference>
<keyword evidence="3" id="KW-1185">Reference proteome</keyword>
<name>A0AAD8P2F5_TARER</name>
<evidence type="ECO:0000256" key="1">
    <source>
        <dbReference type="SAM" id="SignalP"/>
    </source>
</evidence>
<accession>A0AAD8P2F5</accession>
<keyword evidence="1" id="KW-0732">Signal</keyword>
<protein>
    <submittedName>
        <fullName evidence="2">Uncharacterized protein</fullName>
    </submittedName>
</protein>
<evidence type="ECO:0000313" key="2">
    <source>
        <dbReference type="EMBL" id="KAK1429647.1"/>
    </source>
</evidence>
<comment type="caution">
    <text evidence="2">The sequence shown here is derived from an EMBL/GenBank/DDBJ whole genome shotgun (WGS) entry which is preliminary data.</text>
</comment>
<feature type="chain" id="PRO_5042156865" evidence="1">
    <location>
        <begin position="18"/>
        <end position="118"/>
    </location>
</feature>
<dbReference type="AlphaFoldDB" id="A0AAD8P2F5"/>
<proteinExistence type="predicted"/>
<dbReference type="Proteomes" id="UP001229421">
    <property type="component" value="Unassembled WGS sequence"/>
</dbReference>
<sequence>MWYLRSVLIIYVPQAETANVVPVLCVARNVACNVGVLYRMAIQVYVLMADGMNGLEVAHRLNHQDARNINDFKSERSQLLVPTAKPSLLGPIQGPEILNKQRAGYHLLSHGTPSSFYT</sequence>
<feature type="signal peptide" evidence="1">
    <location>
        <begin position="1"/>
        <end position="17"/>
    </location>
</feature>